<evidence type="ECO:0000259" key="6">
    <source>
        <dbReference type="Pfam" id="PF00931"/>
    </source>
</evidence>
<keyword evidence="2" id="KW-0433">Leucine-rich repeat</keyword>
<feature type="domain" description="NB-ARC" evidence="6">
    <location>
        <begin position="248"/>
        <end position="414"/>
    </location>
</feature>
<evidence type="ECO:0000256" key="2">
    <source>
        <dbReference type="ARBA" id="ARBA00022614"/>
    </source>
</evidence>
<keyword evidence="5" id="KW-0067">ATP-binding</keyword>
<reference evidence="7" key="1">
    <citation type="submission" date="2023-03" db="EMBL/GenBank/DDBJ databases">
        <authorList>
            <person name="Julca I."/>
        </authorList>
    </citation>
    <scope>NUCLEOTIDE SEQUENCE</scope>
</reference>
<evidence type="ECO:0000256" key="3">
    <source>
        <dbReference type="ARBA" id="ARBA00022741"/>
    </source>
</evidence>
<evidence type="ECO:0000313" key="8">
    <source>
        <dbReference type="Proteomes" id="UP001161247"/>
    </source>
</evidence>
<keyword evidence="8" id="KW-1185">Reference proteome</keyword>
<sequence>MDTVVEISFQIALEDLETIIREFSQFVPISLQDVWRKKLKHRLADMKTLYLCRKFLYLTLTEFNNDRLAFCNNWMDSIQLLVAKMYSHIADSIQQVLDCASEFEINLKLIKGAEEEAPRPHFPLTNLPRFIDSILEEMKSTSPDEDDSVTASKKDMFQTAQDDMDFLRSFLDDVLQRCDHDESLKALQSSVMMSIITQEIKLIKIEASKNSTSKKKLLKLQDVTKPHRKMLSIGRIQGFNGPIVGLDDEAEKIVDRLTRGPKQLDIVSIVGMAGLGKTNLAKKVFRHSIVHHFHARSWSIVSQVYNKTSLLLEILRGLGWQSDEEDLKKNGDDSAQILYKFLKGKRYLIILDDVWDFKAWGDLQISFANDANGSMILLTTRNENVGLQIKPHSQPPHSLRSLTNNKSWELFRMKMCFDEGSPSEIFQRGKAIAKRCKGLPLMIIVIAGLLSDMEPSEWEEIKEMVMSPAISPTQAYYTSSVFSLVKWAILQGQGCFFMVYTLCSWVLVTKNCIGSLNGVLYQLCQSKRLGVVDLRGICKFDCFPSIILLLSRLRYLALSVATKDSRFEIPSIIEQLSNLETMIIKGRITIDLPDTLWNMKKLRHLYSYGDDRTEWTLPKANPEDLFCLKN</sequence>
<keyword evidence="4" id="KW-0611">Plant defense</keyword>
<dbReference type="AlphaFoldDB" id="A0AAV1CKZ2"/>
<dbReference type="Gene3D" id="1.10.8.430">
    <property type="entry name" value="Helical domain of apoptotic protease-activating factors"/>
    <property type="match status" value="1"/>
</dbReference>
<evidence type="ECO:0000313" key="7">
    <source>
        <dbReference type="EMBL" id="CAI9095162.1"/>
    </source>
</evidence>
<dbReference type="GO" id="GO:0006952">
    <property type="term" value="P:defense response"/>
    <property type="evidence" value="ECO:0007669"/>
    <property type="project" value="UniProtKB-KW"/>
</dbReference>
<dbReference type="Pfam" id="PF00931">
    <property type="entry name" value="NB-ARC"/>
    <property type="match status" value="1"/>
</dbReference>
<evidence type="ECO:0000256" key="5">
    <source>
        <dbReference type="ARBA" id="ARBA00022840"/>
    </source>
</evidence>
<proteinExistence type="inferred from homology"/>
<dbReference type="InterPro" id="IPR002182">
    <property type="entry name" value="NB-ARC"/>
</dbReference>
<dbReference type="PANTHER" id="PTHR36766">
    <property type="entry name" value="PLANT BROAD-SPECTRUM MILDEW RESISTANCE PROTEIN RPW8"/>
    <property type="match status" value="1"/>
</dbReference>
<dbReference type="PRINTS" id="PR00364">
    <property type="entry name" value="DISEASERSIST"/>
</dbReference>
<keyword evidence="3" id="KW-0547">Nucleotide-binding</keyword>
<dbReference type="FunFam" id="3.40.50.300:FF:001091">
    <property type="entry name" value="Probable disease resistance protein At1g61300"/>
    <property type="match status" value="1"/>
</dbReference>
<dbReference type="Gene3D" id="3.80.10.10">
    <property type="entry name" value="Ribonuclease Inhibitor"/>
    <property type="match status" value="1"/>
</dbReference>
<dbReference type="Gene3D" id="3.40.50.300">
    <property type="entry name" value="P-loop containing nucleotide triphosphate hydrolases"/>
    <property type="match status" value="1"/>
</dbReference>
<comment type="similarity">
    <text evidence="1">Belongs to the disease resistance NB-LRR family.</text>
</comment>
<dbReference type="InterPro" id="IPR027417">
    <property type="entry name" value="P-loop_NTPase"/>
</dbReference>
<protein>
    <submittedName>
        <fullName evidence="7">OLC1v1031041C1</fullName>
    </submittedName>
</protein>
<gene>
    <name evidence="7" type="ORF">OLC1_LOCUS6189</name>
</gene>
<dbReference type="Proteomes" id="UP001161247">
    <property type="component" value="Chromosome 2"/>
</dbReference>
<dbReference type="InterPro" id="IPR042197">
    <property type="entry name" value="Apaf_helical"/>
</dbReference>
<dbReference type="GO" id="GO:0005524">
    <property type="term" value="F:ATP binding"/>
    <property type="evidence" value="ECO:0007669"/>
    <property type="project" value="UniProtKB-KW"/>
</dbReference>
<dbReference type="PANTHER" id="PTHR36766:SF44">
    <property type="entry name" value="NBS-CODING RESISTANCE GENE ANALOG"/>
    <property type="match status" value="1"/>
</dbReference>
<evidence type="ECO:0000256" key="1">
    <source>
        <dbReference type="ARBA" id="ARBA00008894"/>
    </source>
</evidence>
<dbReference type="SUPFAM" id="SSF52058">
    <property type="entry name" value="L domain-like"/>
    <property type="match status" value="1"/>
</dbReference>
<evidence type="ECO:0000256" key="4">
    <source>
        <dbReference type="ARBA" id="ARBA00022821"/>
    </source>
</evidence>
<accession>A0AAV1CKZ2</accession>
<dbReference type="GO" id="GO:0043531">
    <property type="term" value="F:ADP binding"/>
    <property type="evidence" value="ECO:0007669"/>
    <property type="project" value="InterPro"/>
</dbReference>
<organism evidence="7 8">
    <name type="scientific">Oldenlandia corymbosa var. corymbosa</name>
    <dbReference type="NCBI Taxonomy" id="529605"/>
    <lineage>
        <taxon>Eukaryota</taxon>
        <taxon>Viridiplantae</taxon>
        <taxon>Streptophyta</taxon>
        <taxon>Embryophyta</taxon>
        <taxon>Tracheophyta</taxon>
        <taxon>Spermatophyta</taxon>
        <taxon>Magnoliopsida</taxon>
        <taxon>eudicotyledons</taxon>
        <taxon>Gunneridae</taxon>
        <taxon>Pentapetalae</taxon>
        <taxon>asterids</taxon>
        <taxon>lamiids</taxon>
        <taxon>Gentianales</taxon>
        <taxon>Rubiaceae</taxon>
        <taxon>Rubioideae</taxon>
        <taxon>Spermacoceae</taxon>
        <taxon>Hedyotis-Oldenlandia complex</taxon>
        <taxon>Oldenlandia</taxon>
    </lineage>
</organism>
<dbReference type="InterPro" id="IPR032675">
    <property type="entry name" value="LRR_dom_sf"/>
</dbReference>
<dbReference type="SUPFAM" id="SSF52540">
    <property type="entry name" value="P-loop containing nucleoside triphosphate hydrolases"/>
    <property type="match status" value="1"/>
</dbReference>
<name>A0AAV1CKZ2_OLDCO</name>
<dbReference type="EMBL" id="OX459119">
    <property type="protein sequence ID" value="CAI9095162.1"/>
    <property type="molecule type" value="Genomic_DNA"/>
</dbReference>